<evidence type="ECO:0000259" key="2">
    <source>
        <dbReference type="SMART" id="SM00460"/>
    </source>
</evidence>
<evidence type="ECO:0000313" key="3">
    <source>
        <dbReference type="EMBL" id="MBM3276226.1"/>
    </source>
</evidence>
<feature type="non-terminal residue" evidence="3">
    <location>
        <position position="531"/>
    </location>
</feature>
<feature type="transmembrane region" description="Helical" evidence="1">
    <location>
        <begin position="123"/>
        <end position="143"/>
    </location>
</feature>
<dbReference type="Pfam" id="PF01841">
    <property type="entry name" value="Transglut_core"/>
    <property type="match status" value="1"/>
</dbReference>
<feature type="transmembrane region" description="Helical" evidence="1">
    <location>
        <begin position="25"/>
        <end position="42"/>
    </location>
</feature>
<feature type="domain" description="Transglutaminase-like" evidence="2">
    <location>
        <begin position="444"/>
        <end position="515"/>
    </location>
</feature>
<feature type="transmembrane region" description="Helical" evidence="1">
    <location>
        <begin position="164"/>
        <end position="185"/>
    </location>
</feature>
<proteinExistence type="predicted"/>
<name>A0A937X9U0_9BACT</name>
<dbReference type="PANTHER" id="PTHR42736:SF1">
    <property type="entry name" value="PROTEIN-GLUTAMINE GAMMA-GLUTAMYLTRANSFERASE"/>
    <property type="match status" value="1"/>
</dbReference>
<dbReference type="SMART" id="SM00460">
    <property type="entry name" value="TGc"/>
    <property type="match status" value="1"/>
</dbReference>
<dbReference type="SUPFAM" id="SSF54001">
    <property type="entry name" value="Cysteine proteinases"/>
    <property type="match status" value="1"/>
</dbReference>
<keyword evidence="1" id="KW-0812">Transmembrane</keyword>
<dbReference type="Pfam" id="PF11992">
    <property type="entry name" value="TgpA_N"/>
    <property type="match status" value="1"/>
</dbReference>
<dbReference type="PANTHER" id="PTHR42736">
    <property type="entry name" value="PROTEIN-GLUTAMINE GAMMA-GLUTAMYLTRANSFERASE"/>
    <property type="match status" value="1"/>
</dbReference>
<keyword evidence="1" id="KW-0472">Membrane</keyword>
<dbReference type="InterPro" id="IPR038765">
    <property type="entry name" value="Papain-like_cys_pep_sf"/>
</dbReference>
<dbReference type="EMBL" id="VGJX01000922">
    <property type="protein sequence ID" value="MBM3276226.1"/>
    <property type="molecule type" value="Genomic_DNA"/>
</dbReference>
<dbReference type="AlphaFoldDB" id="A0A937X9U0"/>
<organism evidence="3 4">
    <name type="scientific">Candidatus Tanganyikabacteria bacterium</name>
    <dbReference type="NCBI Taxonomy" id="2961651"/>
    <lineage>
        <taxon>Bacteria</taxon>
        <taxon>Bacillati</taxon>
        <taxon>Candidatus Sericytochromatia</taxon>
        <taxon>Candidatus Tanganyikabacteria</taxon>
    </lineage>
</organism>
<dbReference type="InterPro" id="IPR002931">
    <property type="entry name" value="Transglutaminase-like"/>
</dbReference>
<evidence type="ECO:0000313" key="4">
    <source>
        <dbReference type="Proteomes" id="UP000703893"/>
    </source>
</evidence>
<sequence length="531" mass="59998">MRFWTFVTVAISILGLLTVEQKSAYVMALLFVAIGSWFSHWYRGRNWFVKAFLAVGMLYLLYQYLANLFLYIQDTRLPLAQLLLWLSVLNSFDLPRRHNLRIAQMVGAILMVVTASLSRDMPFGLVLVAFIVSLLACGHLDLLSEYQQPVRVRAMTRDMAVNGWSVIAAAVILFLILPRGTGAYLKQLPMSTMLALPFKVSTRIQNPAYPSGQELSSGRTVNPRAYYGFSERLDLDFRGRLSDEVALKIRSNRSEYWRGMAYDRYDGRTWAMSRPQKVEQITAATLPFNLPIEGTLSGSGQTQVRTIYVEQDQSNLVLLPPNPRQLFFPSSLLYRDDYGGIRSPLVLEKGLYYSVIAESVSWNEGVLEQAFEAPPAVVKKLANYLEVPGSVPRRVWDLAARETANLTHPYFMVVALKTYLLRNFPYDLDIPHFPPGVDQTDYFLFEQKRGYCEHFASALTLMARMSGVPARLVTGYLPGIYNPFTGFWDVKTSDAHAWTEVYLTGIGWVPFDATPGAPSPTEFAEDHTAPP</sequence>
<gene>
    <name evidence="3" type="ORF">FJZ00_13815</name>
</gene>
<feature type="non-terminal residue" evidence="3">
    <location>
        <position position="1"/>
    </location>
</feature>
<feature type="transmembrane region" description="Helical" evidence="1">
    <location>
        <begin position="47"/>
        <end position="65"/>
    </location>
</feature>
<keyword evidence="1" id="KW-1133">Transmembrane helix</keyword>
<evidence type="ECO:0000256" key="1">
    <source>
        <dbReference type="SAM" id="Phobius"/>
    </source>
</evidence>
<comment type="caution">
    <text evidence="3">The sequence shown here is derived from an EMBL/GenBank/DDBJ whole genome shotgun (WGS) entry which is preliminary data.</text>
</comment>
<reference evidence="3 4" key="1">
    <citation type="submission" date="2019-03" db="EMBL/GenBank/DDBJ databases">
        <title>Lake Tanganyika Metagenome-Assembled Genomes (MAGs).</title>
        <authorList>
            <person name="Tran P."/>
        </authorList>
    </citation>
    <scope>NUCLEOTIDE SEQUENCE [LARGE SCALE GENOMIC DNA]</scope>
    <source>
        <strain evidence="3">K_DeepCast_65m_m2_236</strain>
    </source>
</reference>
<dbReference type="InterPro" id="IPR052901">
    <property type="entry name" value="Bact_TGase-like"/>
</dbReference>
<accession>A0A937X9U0</accession>
<dbReference type="Proteomes" id="UP000703893">
    <property type="component" value="Unassembled WGS sequence"/>
</dbReference>
<dbReference type="InterPro" id="IPR021878">
    <property type="entry name" value="TgpA_N"/>
</dbReference>
<protein>
    <submittedName>
        <fullName evidence="3">DUF3488 domain-containing protein</fullName>
    </submittedName>
</protein>
<dbReference type="Gene3D" id="3.10.620.30">
    <property type="match status" value="1"/>
</dbReference>